<reference evidence="2" key="1">
    <citation type="submission" date="2020-05" db="EMBL/GenBank/DDBJ databases">
        <authorList>
            <person name="Chiriac C."/>
            <person name="Salcher M."/>
            <person name="Ghai R."/>
            <person name="Kavagutti S V."/>
        </authorList>
    </citation>
    <scope>NUCLEOTIDE SEQUENCE</scope>
</reference>
<dbReference type="Gene3D" id="3.10.310.70">
    <property type="match status" value="1"/>
</dbReference>
<dbReference type="Pfam" id="PF07969">
    <property type="entry name" value="Amidohydro_3"/>
    <property type="match status" value="1"/>
</dbReference>
<dbReference type="SUPFAM" id="SSF51556">
    <property type="entry name" value="Metallo-dependent hydrolases"/>
    <property type="match status" value="1"/>
</dbReference>
<dbReference type="InterPro" id="IPR032466">
    <property type="entry name" value="Metal_Hydrolase"/>
</dbReference>
<dbReference type="InterPro" id="IPR011059">
    <property type="entry name" value="Metal-dep_hydrolase_composite"/>
</dbReference>
<feature type="domain" description="Amidohydrolase 3" evidence="1">
    <location>
        <begin position="50"/>
        <end position="530"/>
    </location>
</feature>
<protein>
    <submittedName>
        <fullName evidence="2">Unannotated protein</fullName>
    </submittedName>
</protein>
<dbReference type="PANTHER" id="PTHR22642">
    <property type="entry name" value="IMIDAZOLONEPROPIONASE"/>
    <property type="match status" value="1"/>
</dbReference>
<dbReference type="AlphaFoldDB" id="A0A6J7RH36"/>
<dbReference type="InterPro" id="IPR033932">
    <property type="entry name" value="YtcJ-like"/>
</dbReference>
<dbReference type="Gene3D" id="3.20.20.140">
    <property type="entry name" value="Metal-dependent hydrolases"/>
    <property type="match status" value="1"/>
</dbReference>
<dbReference type="PANTHER" id="PTHR22642:SF2">
    <property type="entry name" value="PROTEIN LONG AFTER FAR-RED 3"/>
    <property type="match status" value="1"/>
</dbReference>
<sequence length="534" mass="57447">MSADRAILGASIRTMNPALPFASAVAFSDGVIVALGSDAEVRDACDARTEVIDGAGWHLTPGIVDGHQHLLMGAEFGQGPSFDRVDTLAHVREILAAERRRVGPGEWIVGYAFEYAALEGAPFHHELIDAAAGDGPVLLFTLDVHTGLVNEHALRLAGVTGSREFDDGAFIVCDSEGRPTGELREMSAISSVLSARPVATADEKLEWYAAAIRAQNAVGITGVHQMDGDTGTGEVLAALEARGDLGLRVHLHYWVDATQDDDTIAHLIRSRDLSGRRWKAAATKFMIDGVIDTGTAWLEEPDTHGDGLNPMWPDPQAYRDTIRRFHESGFRITTHAIGDRAVREVLDTYGSLTPGPQRHRIEHIETVPGSTVSRFRPMGITASMQPIHLRWLTPDLTDPWSSRLGRPRCEHVMPSGDLSADGALVVLGSDWPVAPYDPRMGFLSAQLRRAPDRPEHGPIGASRPLSGLETLAGYTVNSARATGDEGHAGQLRVGFQADLVAWGADPATTPAADVTELPVHLTVVDGDVVFRSDS</sequence>
<evidence type="ECO:0000259" key="1">
    <source>
        <dbReference type="Pfam" id="PF07969"/>
    </source>
</evidence>
<name>A0A6J7RH36_9ZZZZ</name>
<dbReference type="GO" id="GO:0016810">
    <property type="term" value="F:hydrolase activity, acting on carbon-nitrogen (but not peptide) bonds"/>
    <property type="evidence" value="ECO:0007669"/>
    <property type="project" value="InterPro"/>
</dbReference>
<gene>
    <name evidence="2" type="ORF">UFOPK3992_02136</name>
</gene>
<proteinExistence type="predicted"/>
<organism evidence="2">
    <name type="scientific">freshwater metagenome</name>
    <dbReference type="NCBI Taxonomy" id="449393"/>
    <lineage>
        <taxon>unclassified sequences</taxon>
        <taxon>metagenomes</taxon>
        <taxon>ecological metagenomes</taxon>
    </lineage>
</organism>
<dbReference type="Gene3D" id="2.30.40.10">
    <property type="entry name" value="Urease, subunit C, domain 1"/>
    <property type="match status" value="1"/>
</dbReference>
<dbReference type="SUPFAM" id="SSF51338">
    <property type="entry name" value="Composite domain of metallo-dependent hydrolases"/>
    <property type="match status" value="1"/>
</dbReference>
<dbReference type="EMBL" id="CAFBOZ010000411">
    <property type="protein sequence ID" value="CAB5028066.1"/>
    <property type="molecule type" value="Genomic_DNA"/>
</dbReference>
<evidence type="ECO:0000313" key="2">
    <source>
        <dbReference type="EMBL" id="CAB5028066.1"/>
    </source>
</evidence>
<dbReference type="CDD" id="cd01300">
    <property type="entry name" value="YtcJ_like"/>
    <property type="match status" value="1"/>
</dbReference>
<dbReference type="InterPro" id="IPR013108">
    <property type="entry name" value="Amidohydro_3"/>
</dbReference>
<accession>A0A6J7RH36</accession>